<dbReference type="SUPFAM" id="SSF52029">
    <property type="entry name" value="GroEL apical domain-like"/>
    <property type="match status" value="1"/>
</dbReference>
<evidence type="ECO:0008006" key="8">
    <source>
        <dbReference type="Google" id="ProtNLM"/>
    </source>
</evidence>
<dbReference type="EMBL" id="JBDFQZ010000002">
    <property type="protein sequence ID" value="KAK9751112.1"/>
    <property type="molecule type" value="Genomic_DNA"/>
</dbReference>
<dbReference type="PRINTS" id="PR00304">
    <property type="entry name" value="TCOMPLEXTCP1"/>
</dbReference>
<organism evidence="6 7">
    <name type="scientific">Saponaria officinalis</name>
    <name type="common">Common soapwort</name>
    <name type="synonym">Lychnis saponaria</name>
    <dbReference type="NCBI Taxonomy" id="3572"/>
    <lineage>
        <taxon>Eukaryota</taxon>
        <taxon>Viridiplantae</taxon>
        <taxon>Streptophyta</taxon>
        <taxon>Embryophyta</taxon>
        <taxon>Tracheophyta</taxon>
        <taxon>Spermatophyta</taxon>
        <taxon>Magnoliopsida</taxon>
        <taxon>eudicotyledons</taxon>
        <taxon>Gunneridae</taxon>
        <taxon>Pentapetalae</taxon>
        <taxon>Caryophyllales</taxon>
        <taxon>Caryophyllaceae</taxon>
        <taxon>Caryophylleae</taxon>
        <taxon>Saponaria</taxon>
    </lineage>
</organism>
<dbReference type="Proteomes" id="UP001443914">
    <property type="component" value="Unassembled WGS sequence"/>
</dbReference>
<evidence type="ECO:0000256" key="2">
    <source>
        <dbReference type="ARBA" id="ARBA00022741"/>
    </source>
</evidence>
<dbReference type="InterPro" id="IPR002423">
    <property type="entry name" value="Cpn60/GroEL/TCP-1"/>
</dbReference>
<evidence type="ECO:0000256" key="1">
    <source>
        <dbReference type="ARBA" id="ARBA00008020"/>
    </source>
</evidence>
<keyword evidence="2 5" id="KW-0547">Nucleotide-binding</keyword>
<evidence type="ECO:0000313" key="7">
    <source>
        <dbReference type="Proteomes" id="UP001443914"/>
    </source>
</evidence>
<keyword evidence="3 5" id="KW-0067">ATP-binding</keyword>
<dbReference type="InterPro" id="IPR017998">
    <property type="entry name" value="Chaperone_TCP-1"/>
</dbReference>
<keyword evidence="7" id="KW-1185">Reference proteome</keyword>
<dbReference type="GO" id="GO:0005524">
    <property type="term" value="F:ATP binding"/>
    <property type="evidence" value="ECO:0007669"/>
    <property type="project" value="UniProtKB-KW"/>
</dbReference>
<evidence type="ECO:0000256" key="5">
    <source>
        <dbReference type="RuleBase" id="RU004187"/>
    </source>
</evidence>
<reference evidence="6" key="1">
    <citation type="submission" date="2024-03" db="EMBL/GenBank/DDBJ databases">
        <title>WGS assembly of Saponaria officinalis var. Norfolk2.</title>
        <authorList>
            <person name="Jenkins J."/>
            <person name="Shu S."/>
            <person name="Grimwood J."/>
            <person name="Barry K."/>
            <person name="Goodstein D."/>
            <person name="Schmutz J."/>
            <person name="Leebens-Mack J."/>
            <person name="Osbourn A."/>
        </authorList>
    </citation>
    <scope>NUCLEOTIDE SEQUENCE [LARGE SCALE GENOMIC DNA]</scope>
    <source>
        <strain evidence="6">JIC</strain>
    </source>
</reference>
<dbReference type="GO" id="GO:0140662">
    <property type="term" value="F:ATP-dependent protein folding chaperone"/>
    <property type="evidence" value="ECO:0007669"/>
    <property type="project" value="InterPro"/>
</dbReference>
<dbReference type="Pfam" id="PF00118">
    <property type="entry name" value="Cpn60_TCP1"/>
    <property type="match status" value="1"/>
</dbReference>
<protein>
    <recommendedName>
        <fullName evidence="8">T-complex protein 1 subunit epsilon</fullName>
    </recommendedName>
</protein>
<dbReference type="Gene3D" id="3.50.7.10">
    <property type="entry name" value="GroEL"/>
    <property type="match status" value="1"/>
</dbReference>
<dbReference type="SUPFAM" id="SSF48592">
    <property type="entry name" value="GroEL equatorial domain-like"/>
    <property type="match status" value="1"/>
</dbReference>
<comment type="similarity">
    <text evidence="1 5">Belongs to the TCP-1 chaperonin family.</text>
</comment>
<gene>
    <name evidence="6" type="ORF">RND81_02G243000</name>
</gene>
<name>A0AAW1MYG0_SAPOF</name>
<dbReference type="InterPro" id="IPR027409">
    <property type="entry name" value="GroEL-like_apical_dom_sf"/>
</dbReference>
<dbReference type="InterPro" id="IPR027413">
    <property type="entry name" value="GROEL-like_equatorial_sf"/>
</dbReference>
<dbReference type="Gene3D" id="1.10.560.10">
    <property type="entry name" value="GroEL-like equatorial domain"/>
    <property type="match status" value="1"/>
</dbReference>
<dbReference type="PANTHER" id="PTHR11353">
    <property type="entry name" value="CHAPERONIN"/>
    <property type="match status" value="1"/>
</dbReference>
<evidence type="ECO:0000256" key="4">
    <source>
        <dbReference type="ARBA" id="ARBA00023186"/>
    </source>
</evidence>
<sequence length="181" mass="20126">MQILRFWTCPFEPPKPKTKHKVEIDTVGKFETLRKQEEQYFDDMVKQCKAGLVREKSFGTTKDRMLYIEHCANSRAVTIFIRGGNKMMIEETKRSIHDALCVAKNLIRNNSIVCGGGSAEIACSIAADVAANRYPGAEQYAIRAFAEALESVPMALAENSGLQPIETLSAVKAQQIKDNSP</sequence>
<proteinExistence type="inferred from homology"/>
<keyword evidence="4 5" id="KW-0143">Chaperone</keyword>
<accession>A0AAW1MYG0</accession>
<dbReference type="AlphaFoldDB" id="A0AAW1MYG0"/>
<evidence type="ECO:0000313" key="6">
    <source>
        <dbReference type="EMBL" id="KAK9751112.1"/>
    </source>
</evidence>
<evidence type="ECO:0000256" key="3">
    <source>
        <dbReference type="ARBA" id="ARBA00022840"/>
    </source>
</evidence>
<comment type="caution">
    <text evidence="6">The sequence shown here is derived from an EMBL/GenBank/DDBJ whole genome shotgun (WGS) entry which is preliminary data.</text>
</comment>